<reference evidence="1 2" key="1">
    <citation type="submission" date="2020-08" db="EMBL/GenBank/DDBJ databases">
        <title>Genomic Encyclopedia of Type Strains, Phase IV (KMG-V): Genome sequencing to study the core and pangenomes of soil and plant-associated prokaryotes.</title>
        <authorList>
            <person name="Whitman W."/>
        </authorList>
    </citation>
    <scope>NUCLEOTIDE SEQUENCE [LARGE SCALE GENOMIC DNA]</scope>
    <source>
        <strain evidence="1 2">SEMIA 4084</strain>
    </source>
</reference>
<evidence type="ECO:0000313" key="1">
    <source>
        <dbReference type="EMBL" id="MBB5538630.1"/>
    </source>
</evidence>
<dbReference type="AlphaFoldDB" id="A0A7W8UFX5"/>
<proteinExistence type="predicted"/>
<accession>A0A7W8UFX5</accession>
<protein>
    <submittedName>
        <fullName evidence="1">Uncharacterized protein</fullName>
    </submittedName>
</protein>
<dbReference type="Proteomes" id="UP000585507">
    <property type="component" value="Unassembled WGS sequence"/>
</dbReference>
<organism evidence="1 2">
    <name type="scientific">Rhizobium giardinii</name>
    <dbReference type="NCBI Taxonomy" id="56731"/>
    <lineage>
        <taxon>Bacteria</taxon>
        <taxon>Pseudomonadati</taxon>
        <taxon>Pseudomonadota</taxon>
        <taxon>Alphaproteobacteria</taxon>
        <taxon>Hyphomicrobiales</taxon>
        <taxon>Rhizobiaceae</taxon>
        <taxon>Rhizobium/Agrobacterium group</taxon>
        <taxon>Rhizobium</taxon>
    </lineage>
</organism>
<name>A0A7W8UFX5_9HYPH</name>
<dbReference type="EMBL" id="JACHBK010000014">
    <property type="protein sequence ID" value="MBB5538630.1"/>
    <property type="molecule type" value="Genomic_DNA"/>
</dbReference>
<keyword evidence="2" id="KW-1185">Reference proteome</keyword>
<sequence length="30" mass="3379">MRKFILAAIAAFSARLAKKKNSRDTEPSWA</sequence>
<comment type="caution">
    <text evidence="1">The sequence shown here is derived from an EMBL/GenBank/DDBJ whole genome shotgun (WGS) entry which is preliminary data.</text>
</comment>
<gene>
    <name evidence="1" type="ORF">GGD55_005369</name>
</gene>
<evidence type="ECO:0000313" key="2">
    <source>
        <dbReference type="Proteomes" id="UP000585507"/>
    </source>
</evidence>